<organism evidence="2">
    <name type="scientific">uncultured Gemmatimonadota bacterium</name>
    <dbReference type="NCBI Taxonomy" id="203437"/>
    <lineage>
        <taxon>Bacteria</taxon>
        <taxon>Pseudomonadati</taxon>
        <taxon>Gemmatimonadota</taxon>
        <taxon>environmental samples</taxon>
    </lineage>
</organism>
<feature type="region of interest" description="Disordered" evidence="1">
    <location>
        <begin position="1"/>
        <end position="40"/>
    </location>
</feature>
<name>A0A6J4M972_9BACT</name>
<dbReference type="EMBL" id="CADCTV010000677">
    <property type="protein sequence ID" value="CAA9353184.1"/>
    <property type="molecule type" value="Genomic_DNA"/>
</dbReference>
<proteinExistence type="predicted"/>
<evidence type="ECO:0000313" key="2">
    <source>
        <dbReference type="EMBL" id="CAA9353184.1"/>
    </source>
</evidence>
<sequence>MSGRRKPRHDAAVAPPFGASPARAPEVPETRDVIPMERPR</sequence>
<gene>
    <name evidence="2" type="ORF">AVDCRST_MAG89-3251</name>
</gene>
<protein>
    <submittedName>
        <fullName evidence="2">Uncharacterized protein</fullName>
    </submittedName>
</protein>
<feature type="compositionally biased region" description="Basic and acidic residues" evidence="1">
    <location>
        <begin position="26"/>
        <end position="40"/>
    </location>
</feature>
<accession>A0A6J4M972</accession>
<dbReference type="AlphaFoldDB" id="A0A6J4M972"/>
<evidence type="ECO:0000256" key="1">
    <source>
        <dbReference type="SAM" id="MobiDB-lite"/>
    </source>
</evidence>
<reference evidence="2" key="1">
    <citation type="submission" date="2020-02" db="EMBL/GenBank/DDBJ databases">
        <authorList>
            <person name="Meier V. D."/>
        </authorList>
    </citation>
    <scope>NUCLEOTIDE SEQUENCE</scope>
    <source>
        <strain evidence="2">AVDCRST_MAG89</strain>
    </source>
</reference>